<evidence type="ECO:0000313" key="4">
    <source>
        <dbReference type="EMBL" id="CAB4702649.1"/>
    </source>
</evidence>
<proteinExistence type="inferred from homology"/>
<dbReference type="EMBL" id="CAFBPJ010000160">
    <property type="protein sequence ID" value="CAB5026019.1"/>
    <property type="molecule type" value="Genomic_DNA"/>
</dbReference>
<evidence type="ECO:0000256" key="1">
    <source>
        <dbReference type="ARBA" id="ARBA00010574"/>
    </source>
</evidence>
<evidence type="ECO:0000256" key="2">
    <source>
        <dbReference type="SAM" id="MobiDB-lite"/>
    </source>
</evidence>
<comment type="similarity">
    <text evidence="1">Belongs to the Iojap/RsfS family.</text>
</comment>
<gene>
    <name evidence="3" type="ORF">UFOPK2310_01094</name>
    <name evidence="4" type="ORF">UFOPK2625_00586</name>
    <name evidence="5" type="ORF">UFOPK4092_01228</name>
</gene>
<dbReference type="NCBIfam" id="TIGR00090">
    <property type="entry name" value="rsfS_iojap_ybeB"/>
    <property type="match status" value="1"/>
</dbReference>
<dbReference type="PANTHER" id="PTHR21043">
    <property type="entry name" value="IOJAP SUPERFAMILY ORTHOLOG"/>
    <property type="match status" value="1"/>
</dbReference>
<dbReference type="InterPro" id="IPR004394">
    <property type="entry name" value="Iojap/RsfS/C7orf30"/>
</dbReference>
<reference evidence="4" key="1">
    <citation type="submission" date="2020-05" db="EMBL/GenBank/DDBJ databases">
        <authorList>
            <person name="Chiriac C."/>
            <person name="Salcher M."/>
            <person name="Ghai R."/>
            <person name="Kavagutti S V."/>
        </authorList>
    </citation>
    <scope>NUCLEOTIDE SEQUENCE</scope>
</reference>
<dbReference type="HAMAP" id="MF_01477">
    <property type="entry name" value="Iojap_RsfS"/>
    <property type="match status" value="1"/>
</dbReference>
<evidence type="ECO:0000313" key="5">
    <source>
        <dbReference type="EMBL" id="CAB5026019.1"/>
    </source>
</evidence>
<organism evidence="4">
    <name type="scientific">freshwater metagenome</name>
    <dbReference type="NCBI Taxonomy" id="449393"/>
    <lineage>
        <taxon>unclassified sequences</taxon>
        <taxon>metagenomes</taxon>
        <taxon>ecological metagenomes</taxon>
    </lineage>
</organism>
<feature type="compositionally biased region" description="Basic and acidic residues" evidence="2">
    <location>
        <begin position="125"/>
        <end position="134"/>
    </location>
</feature>
<accession>A0A6J6PVC2</accession>
<dbReference type="Pfam" id="PF02410">
    <property type="entry name" value="RsfS"/>
    <property type="match status" value="1"/>
</dbReference>
<dbReference type="InterPro" id="IPR043519">
    <property type="entry name" value="NT_sf"/>
</dbReference>
<name>A0A6J6PVC2_9ZZZZ</name>
<dbReference type="SUPFAM" id="SSF81301">
    <property type="entry name" value="Nucleotidyltransferase"/>
    <property type="match status" value="1"/>
</dbReference>
<dbReference type="PANTHER" id="PTHR21043:SF0">
    <property type="entry name" value="MITOCHONDRIAL ASSEMBLY OF RIBOSOMAL LARGE SUBUNIT PROTEIN 1"/>
    <property type="match status" value="1"/>
</dbReference>
<protein>
    <submittedName>
        <fullName evidence="4">Unannotated protein</fullName>
    </submittedName>
</protein>
<dbReference type="GO" id="GO:0043023">
    <property type="term" value="F:ribosomal large subunit binding"/>
    <property type="evidence" value="ECO:0007669"/>
    <property type="project" value="TreeGrafter"/>
</dbReference>
<dbReference type="GO" id="GO:0090071">
    <property type="term" value="P:negative regulation of ribosome biogenesis"/>
    <property type="evidence" value="ECO:0007669"/>
    <property type="project" value="TreeGrafter"/>
</dbReference>
<dbReference type="EMBL" id="CAEZXZ010000070">
    <property type="protein sequence ID" value="CAB4702649.1"/>
    <property type="molecule type" value="Genomic_DNA"/>
</dbReference>
<dbReference type="GO" id="GO:0017148">
    <property type="term" value="P:negative regulation of translation"/>
    <property type="evidence" value="ECO:0007669"/>
    <property type="project" value="TreeGrafter"/>
</dbReference>
<feature type="region of interest" description="Disordered" evidence="2">
    <location>
        <begin position="121"/>
        <end position="147"/>
    </location>
</feature>
<dbReference type="FunFam" id="3.30.460.10:FF:000008">
    <property type="entry name" value="Ribosomal silencing factor RsfS"/>
    <property type="match status" value="1"/>
</dbReference>
<dbReference type="Gene3D" id="3.30.460.10">
    <property type="entry name" value="Beta Polymerase, domain 2"/>
    <property type="match status" value="1"/>
</dbReference>
<dbReference type="AlphaFoldDB" id="A0A6J6PVC2"/>
<evidence type="ECO:0000313" key="3">
    <source>
        <dbReference type="EMBL" id="CAB4678937.1"/>
    </source>
</evidence>
<dbReference type="EMBL" id="CAEZWW010000138">
    <property type="protein sequence ID" value="CAB4678937.1"/>
    <property type="molecule type" value="Genomic_DNA"/>
</dbReference>
<sequence>MTASSEAVALAVAAAEAASEKLGEDIMAIDVSDHVVITDVFVLISAANDRQVKGVVDGVEERLREMGAKPLRREGERESHWVLLDYGDIVVHVQLAEERIHYAIERLWKDCPMLELPASVNAPHSARDSSREAAYDGARSTNPWESS</sequence>